<dbReference type="SUPFAM" id="SSF53756">
    <property type="entry name" value="UDP-Glycosyltransferase/glycogen phosphorylase"/>
    <property type="match status" value="1"/>
</dbReference>
<dbReference type="Gene3D" id="3.40.50.2000">
    <property type="entry name" value="Glycogen Phosphorylase B"/>
    <property type="match status" value="2"/>
</dbReference>
<feature type="domain" description="Glycosyltransferase subfamily 4-like N-terminal" evidence="5">
    <location>
        <begin position="254"/>
        <end position="421"/>
    </location>
</feature>
<keyword evidence="7" id="KW-1185">Reference proteome</keyword>
<evidence type="ECO:0000313" key="6">
    <source>
        <dbReference type="EMBL" id="PWD50872.1"/>
    </source>
</evidence>
<dbReference type="PANTHER" id="PTHR45947">
    <property type="entry name" value="SULFOQUINOVOSYL TRANSFERASE SQD2"/>
    <property type="match status" value="1"/>
</dbReference>
<accession>A0A2U1ZVC3</accession>
<keyword evidence="2" id="KW-0328">Glycosyltransferase</keyword>
<dbReference type="PANTHER" id="PTHR45947:SF3">
    <property type="entry name" value="SULFOQUINOVOSYL TRANSFERASE SQD2"/>
    <property type="match status" value="1"/>
</dbReference>
<dbReference type="Pfam" id="PF13579">
    <property type="entry name" value="Glyco_trans_4_4"/>
    <property type="match status" value="1"/>
</dbReference>
<dbReference type="GO" id="GO:1901137">
    <property type="term" value="P:carbohydrate derivative biosynthetic process"/>
    <property type="evidence" value="ECO:0007669"/>
    <property type="project" value="UniProtKB-ARBA"/>
</dbReference>
<dbReference type="OrthoDB" id="509705at2"/>
<evidence type="ECO:0000313" key="7">
    <source>
        <dbReference type="Proteomes" id="UP000245166"/>
    </source>
</evidence>
<comment type="caution">
    <text evidence="6">The sequence shown here is derived from an EMBL/GenBank/DDBJ whole genome shotgun (WGS) entry which is preliminary data.</text>
</comment>
<dbReference type="Pfam" id="PF00534">
    <property type="entry name" value="Glycos_transf_1"/>
    <property type="match status" value="1"/>
</dbReference>
<dbReference type="CDD" id="cd03794">
    <property type="entry name" value="GT4_WbuB-like"/>
    <property type="match status" value="1"/>
</dbReference>
<proteinExistence type="predicted"/>
<dbReference type="EMBL" id="PYHR01000002">
    <property type="protein sequence ID" value="PWD50872.1"/>
    <property type="molecule type" value="Genomic_DNA"/>
</dbReference>
<evidence type="ECO:0000256" key="3">
    <source>
        <dbReference type="ARBA" id="ARBA00022679"/>
    </source>
</evidence>
<feature type="domain" description="Glycosyl transferase family 1" evidence="4">
    <location>
        <begin position="443"/>
        <end position="607"/>
    </location>
</feature>
<dbReference type="InterPro" id="IPR001296">
    <property type="entry name" value="Glyco_trans_1"/>
</dbReference>
<evidence type="ECO:0000259" key="4">
    <source>
        <dbReference type="Pfam" id="PF00534"/>
    </source>
</evidence>
<dbReference type="AlphaFoldDB" id="A0A2U1ZVC3"/>
<organism evidence="6 7">
    <name type="scientific">Serinibacter arcticus</name>
    <dbReference type="NCBI Taxonomy" id="1655435"/>
    <lineage>
        <taxon>Bacteria</taxon>
        <taxon>Bacillati</taxon>
        <taxon>Actinomycetota</taxon>
        <taxon>Actinomycetes</taxon>
        <taxon>Micrococcales</taxon>
        <taxon>Beutenbergiaceae</taxon>
        <taxon>Serinibacter</taxon>
    </lineage>
</organism>
<dbReference type="InterPro" id="IPR050194">
    <property type="entry name" value="Glycosyltransferase_grp1"/>
</dbReference>
<evidence type="ECO:0000256" key="2">
    <source>
        <dbReference type="ARBA" id="ARBA00022676"/>
    </source>
</evidence>
<protein>
    <recommendedName>
        <fullName evidence="1">D-inositol 3-phosphate glycosyltransferase</fullName>
    </recommendedName>
</protein>
<gene>
    <name evidence="6" type="ORF">C8046_09625</name>
</gene>
<sequence length="636" mass="70388">MRAAQEASGDLLGAPDFLDRDAQLKIALQQLGRLHHELNRVLKASQTAEAAVGALVEQIGDLTLEGARGAGRRARLASALRRRRAGELSFGRLLRVCTWIVVKSGRVDSPRTVRELYDEVTWPSSVVYGSAVVQEPYDAARYDEAHVLARALLPRHRGNPRFLHLVRDIQVKRGAVSAVLAVDRALQPLERRDDDSARRTEGRLREISGWIPRLPGPRETLTPRDTTTVLHLVKESRPHLSNGFTSRSHRNLVAEREAGLTPVVLTEPGFLRRVGAEPVPRSVVDGIEHLHIDLGDGVDTLPHDLWLLAYAQAVLGVVRTVRPAVLHVSSGRRGYEAALVALAVKERTGIPVVYEVRSFFEGTWTAEAAREERGETFLRRVATEQLCLDRADVVLTLSESMRTELVRRGADPSKIRLVPNGVDVDQFAPVARHRHLAERLGIGQEPTFGYVSNLDHPRESQETLVEAMAVLKERGVRARCVVVGDGPRRELVEHRAAELGVRDDVVFTGSVDHTEIAAYYSLIDVFVVPRTNERAGRYVTPLKPFEAMALGKPVVVSNLPALREVVRPPHRGLTFRTGDAADLARVLQTLLADPEQAAQLGAAGRDWVVRERRWSQNGPRYVEAYTAARAAADGDR</sequence>
<name>A0A2U1ZVC3_9MICO</name>
<evidence type="ECO:0000256" key="1">
    <source>
        <dbReference type="ARBA" id="ARBA00021292"/>
    </source>
</evidence>
<keyword evidence="3" id="KW-0808">Transferase</keyword>
<dbReference type="GO" id="GO:0016757">
    <property type="term" value="F:glycosyltransferase activity"/>
    <property type="evidence" value="ECO:0007669"/>
    <property type="project" value="UniProtKB-KW"/>
</dbReference>
<evidence type="ECO:0000259" key="5">
    <source>
        <dbReference type="Pfam" id="PF13579"/>
    </source>
</evidence>
<reference evidence="6 7" key="1">
    <citation type="submission" date="2018-03" db="EMBL/GenBank/DDBJ databases">
        <title>Genome assembly of novel Miniimonas species PCH200.</title>
        <authorList>
            <person name="Thakur V."/>
            <person name="Kumar V."/>
            <person name="Singh D."/>
        </authorList>
    </citation>
    <scope>NUCLEOTIDE SEQUENCE [LARGE SCALE GENOMIC DNA]</scope>
    <source>
        <strain evidence="6 7">PCH200</strain>
    </source>
</reference>
<dbReference type="RefSeq" id="WP_109229254.1">
    <property type="nucleotide sequence ID" value="NZ_PYHR01000002.1"/>
</dbReference>
<dbReference type="InterPro" id="IPR028098">
    <property type="entry name" value="Glyco_trans_4-like_N"/>
</dbReference>
<dbReference type="Proteomes" id="UP000245166">
    <property type="component" value="Unassembled WGS sequence"/>
</dbReference>